<evidence type="ECO:0000256" key="1">
    <source>
        <dbReference type="SAM" id="SignalP"/>
    </source>
</evidence>
<reference evidence="2 3" key="1">
    <citation type="journal article" date="2015" name="Stand. Genomic Sci.">
        <title>Genomic Encyclopedia of Bacterial and Archaeal Type Strains, Phase III: the genomes of soil and plant-associated and newly described type strains.</title>
        <authorList>
            <person name="Whitman W.B."/>
            <person name="Woyke T."/>
            <person name="Klenk H.P."/>
            <person name="Zhou Y."/>
            <person name="Lilburn T.G."/>
            <person name="Beck B.J."/>
            <person name="De Vos P."/>
            <person name="Vandamme P."/>
            <person name="Eisen J.A."/>
            <person name="Garrity G."/>
            <person name="Hugenholtz P."/>
            <person name="Kyrpides N.C."/>
        </authorList>
    </citation>
    <scope>NUCLEOTIDE SEQUENCE [LARGE SCALE GENOMIC DNA]</scope>
    <source>
        <strain evidence="2 3">CGMCC 1.10821</strain>
    </source>
</reference>
<evidence type="ECO:0008006" key="4">
    <source>
        <dbReference type="Google" id="ProtNLM"/>
    </source>
</evidence>
<feature type="signal peptide" evidence="1">
    <location>
        <begin position="1"/>
        <end position="19"/>
    </location>
</feature>
<dbReference type="Proteomes" id="UP000315167">
    <property type="component" value="Unassembled WGS sequence"/>
</dbReference>
<feature type="chain" id="PRO_5022133491" description="Lipocalin-like protein" evidence="1">
    <location>
        <begin position="20"/>
        <end position="154"/>
    </location>
</feature>
<protein>
    <recommendedName>
        <fullName evidence="4">Lipocalin-like protein</fullName>
    </recommendedName>
</protein>
<organism evidence="2 3">
    <name type="scientific">Luteimonas cucumeris</name>
    <dbReference type="NCBI Taxonomy" id="985012"/>
    <lineage>
        <taxon>Bacteria</taxon>
        <taxon>Pseudomonadati</taxon>
        <taxon>Pseudomonadota</taxon>
        <taxon>Gammaproteobacteria</taxon>
        <taxon>Lysobacterales</taxon>
        <taxon>Lysobacteraceae</taxon>
        <taxon>Luteimonas</taxon>
    </lineage>
</organism>
<gene>
    <name evidence="2" type="ORF">IP90_02437</name>
</gene>
<evidence type="ECO:0000313" key="3">
    <source>
        <dbReference type="Proteomes" id="UP000315167"/>
    </source>
</evidence>
<comment type="caution">
    <text evidence="2">The sequence shown here is derived from an EMBL/GenBank/DDBJ whole genome shotgun (WGS) entry which is preliminary data.</text>
</comment>
<dbReference type="PROSITE" id="PS51257">
    <property type="entry name" value="PROKAR_LIPOPROTEIN"/>
    <property type="match status" value="1"/>
</dbReference>
<dbReference type="AlphaFoldDB" id="A0A562L2K4"/>
<keyword evidence="3" id="KW-1185">Reference proteome</keyword>
<accession>A0A562L2K4</accession>
<dbReference type="RefSeq" id="WP_144899921.1">
    <property type="nucleotide sequence ID" value="NZ_VLKN01000005.1"/>
</dbReference>
<sequence length="154" mass="15895">MKPTFATSIAIIAAMLAVACNKPQPAETASTAAAPASPATQASTAPAVADDALPAFVGKVWQVQESSAIAPGTRYSFLVDGRLVIDAEGGTPGYGKWTYENGALTMIEEGVSYPTDILKLDATTFQIRSHNPGEPVTITLVPAEGVPLPTVPAR</sequence>
<keyword evidence="1" id="KW-0732">Signal</keyword>
<dbReference type="EMBL" id="VLKN01000005">
    <property type="protein sequence ID" value="TWI01877.1"/>
    <property type="molecule type" value="Genomic_DNA"/>
</dbReference>
<evidence type="ECO:0000313" key="2">
    <source>
        <dbReference type="EMBL" id="TWI01877.1"/>
    </source>
</evidence>
<proteinExistence type="predicted"/>
<dbReference type="OrthoDB" id="6875437at2"/>
<name>A0A562L2K4_9GAMM</name>